<evidence type="ECO:0000256" key="1">
    <source>
        <dbReference type="SAM" id="SignalP"/>
    </source>
</evidence>
<dbReference type="RefSeq" id="WP_085356796.1">
    <property type="nucleotide sequence ID" value="NZ_LT906434.1"/>
</dbReference>
<sequence>MNAVKKLFVLTSAMAALSASGLAAANSPATGELHVTIRIMPVCKVVTNTGNAPSQLANPPSAGADIDFGEYPSSHNTEVQGLSKAGATNGISVTCTKGTPYTISLTPSNNSTNGSGEMSMVRKHVGDAAPLSQDNDKIAYTLYQDSSYATPWGSQNNAKQGLAGTGTEQLYPVYGKVAGDQLNKTAGRYADRVSVEVSY</sequence>
<reference evidence="4 6" key="2">
    <citation type="submission" date="2017-06" db="EMBL/GenBank/DDBJ databases">
        <authorList>
            <consortium name="Pathogen Informatics"/>
        </authorList>
    </citation>
    <scope>NUCLEOTIDE SEQUENCE [LARGE SCALE GENOMIC DNA]</scope>
    <source>
        <strain evidence="4 6">NCTC12230</strain>
    </source>
</reference>
<dbReference type="SMART" id="SM00972">
    <property type="entry name" value="SCPU"/>
    <property type="match status" value="1"/>
</dbReference>
<gene>
    <name evidence="3" type="ORF">BWD10_06970</name>
    <name evidence="4" type="ORF">SAMEA4504057_00455</name>
</gene>
<keyword evidence="5" id="KW-1185">Reference proteome</keyword>
<organism evidence="4 6">
    <name type="scientific">Neisseria zoodegmatis</name>
    <dbReference type="NCBI Taxonomy" id="326523"/>
    <lineage>
        <taxon>Bacteria</taxon>
        <taxon>Pseudomonadati</taxon>
        <taxon>Pseudomonadota</taxon>
        <taxon>Betaproteobacteria</taxon>
        <taxon>Neisseriales</taxon>
        <taxon>Neisseriaceae</taxon>
        <taxon>Neisseria</taxon>
    </lineage>
</organism>
<evidence type="ECO:0000313" key="4">
    <source>
        <dbReference type="EMBL" id="SNU78969.1"/>
    </source>
</evidence>
<feature type="domain" description="Spore coat protein U/FanG" evidence="2">
    <location>
        <begin position="30"/>
        <end position="195"/>
    </location>
</feature>
<reference evidence="3 5" key="1">
    <citation type="submission" date="2017-01" db="EMBL/GenBank/DDBJ databases">
        <authorList>
            <person name="Wolfgang W.J."/>
            <person name="Cole J."/>
            <person name="Wroblewski D."/>
            <person name="Mcginnis J."/>
            <person name="Musser K.A."/>
        </authorList>
    </citation>
    <scope>NUCLEOTIDE SEQUENCE [LARGE SCALE GENOMIC DNA]</scope>
    <source>
        <strain evidence="3 5">DSM 21643</strain>
    </source>
</reference>
<evidence type="ECO:0000313" key="6">
    <source>
        <dbReference type="Proteomes" id="UP000215033"/>
    </source>
</evidence>
<proteinExistence type="predicted"/>
<accession>A0AB38DP26</accession>
<dbReference type="Proteomes" id="UP000215033">
    <property type="component" value="Chromosome 1"/>
</dbReference>
<feature type="chain" id="PRO_5044294500" evidence="1">
    <location>
        <begin position="26"/>
        <end position="199"/>
    </location>
</feature>
<evidence type="ECO:0000259" key="2">
    <source>
        <dbReference type="Pfam" id="PF05229"/>
    </source>
</evidence>
<dbReference type="PANTHER" id="PTHR37089">
    <property type="entry name" value="PROTEIN U-RELATED"/>
    <property type="match status" value="1"/>
</dbReference>
<dbReference type="InterPro" id="IPR007893">
    <property type="entry name" value="Spore_coat_U/FanG"/>
</dbReference>
<dbReference type="InterPro" id="IPR053167">
    <property type="entry name" value="Spore_coat_component"/>
</dbReference>
<dbReference type="Pfam" id="PF05229">
    <property type="entry name" value="SCPU"/>
    <property type="match status" value="1"/>
</dbReference>
<dbReference type="Proteomes" id="UP000193466">
    <property type="component" value="Unassembled WGS sequence"/>
</dbReference>
<keyword evidence="1" id="KW-0732">Signal</keyword>
<evidence type="ECO:0000313" key="3">
    <source>
        <dbReference type="EMBL" id="OSI09936.1"/>
    </source>
</evidence>
<protein>
    <submittedName>
        <fullName evidence="4">Uncharacterized secreted protein</fullName>
    </submittedName>
</protein>
<dbReference type="KEGG" id="nzo:SAMEA4504057_0455"/>
<name>A0AB38DP26_9NEIS</name>
<dbReference type="EMBL" id="MTBM01000008">
    <property type="protein sequence ID" value="OSI09936.1"/>
    <property type="molecule type" value="Genomic_DNA"/>
</dbReference>
<evidence type="ECO:0000313" key="5">
    <source>
        <dbReference type="Proteomes" id="UP000193466"/>
    </source>
</evidence>
<dbReference type="AlphaFoldDB" id="A0AB38DP26"/>
<dbReference type="EMBL" id="LT906434">
    <property type="protein sequence ID" value="SNU78969.1"/>
    <property type="molecule type" value="Genomic_DNA"/>
</dbReference>
<feature type="signal peptide" evidence="1">
    <location>
        <begin position="1"/>
        <end position="25"/>
    </location>
</feature>